<dbReference type="Proteomes" id="UP000502117">
    <property type="component" value="Chromosome"/>
</dbReference>
<keyword evidence="3" id="KW-0804">Transcription</keyword>
<evidence type="ECO:0000259" key="4">
    <source>
        <dbReference type="PROSITE" id="PS01124"/>
    </source>
</evidence>
<dbReference type="PROSITE" id="PS01124">
    <property type="entry name" value="HTH_ARAC_FAMILY_2"/>
    <property type="match status" value="1"/>
</dbReference>
<dbReference type="InterPro" id="IPR032687">
    <property type="entry name" value="AraC-type_N"/>
</dbReference>
<keyword evidence="1" id="KW-0805">Transcription regulation</keyword>
<evidence type="ECO:0000256" key="3">
    <source>
        <dbReference type="ARBA" id="ARBA00023163"/>
    </source>
</evidence>
<organism evidence="5 6">
    <name type="scientific">Shewanella chilikensis</name>
    <dbReference type="NCBI Taxonomy" id="558541"/>
    <lineage>
        <taxon>Bacteria</taxon>
        <taxon>Pseudomonadati</taxon>
        <taxon>Pseudomonadota</taxon>
        <taxon>Gammaproteobacteria</taxon>
        <taxon>Alteromonadales</taxon>
        <taxon>Shewanellaceae</taxon>
        <taxon>Shewanella</taxon>
    </lineage>
</organism>
<dbReference type="SMART" id="SM00342">
    <property type="entry name" value="HTH_ARAC"/>
    <property type="match status" value="1"/>
</dbReference>
<sequence>MAMQIKYRANMMVGDQAYPAFELANLIRFIQSQLGTEATEELCQHIGTGINELKECQWVRVWQLSATIAFLMQRSRREDVSLLAGLYTRVTDLGFLLPLLGECRSLGECLEFVLNHPKWVGSFADLLLLEDEHQISLRWLNTGRAEPLIYRGEFLHSIGALLSLARELTGQEIVFNAISITGTLRPSAGLAKLAKRVEFQSDFNEWHLDKSWLALAVDLTQFSARSQNFEQQSSLIEKIIDELDGDFPFVPTLETMALRLHMSSRSLRRKLAALGSSYQRLVDQQRCQRAVSWILEGQLSVSEIAERLGYSDSCHFRQSFKHWLGYPPGYFSRLGQQN</sequence>
<keyword evidence="2" id="KW-0238">DNA-binding</keyword>
<reference evidence="5 6" key="1">
    <citation type="submission" date="2019-11" db="EMBL/GenBank/DDBJ databases">
        <title>Complete Genome Sequence of Shewanella chilikensis Strain DC57, Isolated from Corroded Seal Rings at a floating production facility in Australia.</title>
        <authorList>
            <person name="Salgar-Chaparro S.J."/>
            <person name="Castillo-Villamizar G.A."/>
            <person name="Poehlein A."/>
            <person name="Daniel R."/>
            <person name="Machuca L."/>
        </authorList>
    </citation>
    <scope>NUCLEOTIDE SEQUENCE [LARGE SCALE GENOMIC DNA]</scope>
    <source>
        <strain evidence="5 6">DC57</strain>
    </source>
</reference>
<dbReference type="GO" id="GO:0000976">
    <property type="term" value="F:transcription cis-regulatory region binding"/>
    <property type="evidence" value="ECO:0007669"/>
    <property type="project" value="TreeGrafter"/>
</dbReference>
<dbReference type="GO" id="GO:0003700">
    <property type="term" value="F:DNA-binding transcription factor activity"/>
    <property type="evidence" value="ECO:0007669"/>
    <property type="project" value="InterPro"/>
</dbReference>
<proteinExistence type="predicted"/>
<dbReference type="KEGG" id="schk:GII14_13280"/>
<dbReference type="Pfam" id="PF12833">
    <property type="entry name" value="HTH_18"/>
    <property type="match status" value="1"/>
</dbReference>
<dbReference type="PANTHER" id="PTHR47894:SF1">
    <property type="entry name" value="HTH-TYPE TRANSCRIPTIONAL REGULATOR VQSM"/>
    <property type="match status" value="1"/>
</dbReference>
<evidence type="ECO:0000256" key="2">
    <source>
        <dbReference type="ARBA" id="ARBA00023125"/>
    </source>
</evidence>
<dbReference type="EMBL" id="CP045857">
    <property type="protein sequence ID" value="QIJ05019.1"/>
    <property type="molecule type" value="Genomic_DNA"/>
</dbReference>
<accession>A0A6G7LTC1</accession>
<dbReference type="Pfam" id="PF12625">
    <property type="entry name" value="Arabinose_bd"/>
    <property type="match status" value="1"/>
</dbReference>
<dbReference type="RefSeq" id="WP_165565221.1">
    <property type="nucleotide sequence ID" value="NZ_CP045857.1"/>
</dbReference>
<dbReference type="InterPro" id="IPR018060">
    <property type="entry name" value="HTH_AraC"/>
</dbReference>
<evidence type="ECO:0000313" key="6">
    <source>
        <dbReference type="Proteomes" id="UP000502117"/>
    </source>
</evidence>
<dbReference type="InterPro" id="IPR009057">
    <property type="entry name" value="Homeodomain-like_sf"/>
</dbReference>
<protein>
    <submittedName>
        <fullName evidence="5">Helix-turn-helix domain-containing protein</fullName>
    </submittedName>
</protein>
<dbReference type="SUPFAM" id="SSF46689">
    <property type="entry name" value="Homeodomain-like"/>
    <property type="match status" value="1"/>
</dbReference>
<evidence type="ECO:0000256" key="1">
    <source>
        <dbReference type="ARBA" id="ARBA00023015"/>
    </source>
</evidence>
<gene>
    <name evidence="5" type="ORF">GII14_13280</name>
</gene>
<dbReference type="Gene3D" id="1.10.10.60">
    <property type="entry name" value="Homeodomain-like"/>
    <property type="match status" value="1"/>
</dbReference>
<dbReference type="PANTHER" id="PTHR47894">
    <property type="entry name" value="HTH-TYPE TRANSCRIPTIONAL REGULATOR GADX"/>
    <property type="match status" value="1"/>
</dbReference>
<dbReference type="GO" id="GO:0005829">
    <property type="term" value="C:cytosol"/>
    <property type="evidence" value="ECO:0007669"/>
    <property type="project" value="TreeGrafter"/>
</dbReference>
<evidence type="ECO:0000313" key="5">
    <source>
        <dbReference type="EMBL" id="QIJ05019.1"/>
    </source>
</evidence>
<dbReference type="AlphaFoldDB" id="A0A6G7LTC1"/>
<feature type="domain" description="HTH araC/xylS-type" evidence="4">
    <location>
        <begin position="237"/>
        <end position="334"/>
    </location>
</feature>
<name>A0A6G7LTC1_9GAMM</name>